<keyword evidence="1" id="KW-0472">Membrane</keyword>
<gene>
    <name evidence="3" type="ORF">RhiirA4_406111</name>
    <name evidence="2" type="ORF">RhiirC2_757194</name>
</gene>
<dbReference type="EMBL" id="LLXI01000821">
    <property type="protein sequence ID" value="PKY50083.1"/>
    <property type="molecule type" value="Genomic_DNA"/>
</dbReference>
<keyword evidence="5" id="KW-1185">Reference proteome</keyword>
<keyword evidence="1" id="KW-0812">Transmembrane</keyword>
<evidence type="ECO:0000313" key="2">
    <source>
        <dbReference type="EMBL" id="PKK64121.1"/>
    </source>
</evidence>
<dbReference type="AlphaFoldDB" id="A0A2I1GTW0"/>
<dbReference type="VEuPathDB" id="FungiDB:RhiirA1_408178"/>
<feature type="transmembrane region" description="Helical" evidence="1">
    <location>
        <begin position="59"/>
        <end position="84"/>
    </location>
</feature>
<dbReference type="VEuPathDB" id="FungiDB:RhiirFUN_005165"/>
<dbReference type="EMBL" id="LLXL01001503">
    <property type="protein sequence ID" value="PKK64121.1"/>
    <property type="molecule type" value="Genomic_DNA"/>
</dbReference>
<dbReference type="VEuPathDB" id="FungiDB:FUN_005484"/>
<name>A0A2I1GTW0_9GLOM</name>
<evidence type="ECO:0000313" key="4">
    <source>
        <dbReference type="Proteomes" id="UP000233469"/>
    </source>
</evidence>
<evidence type="ECO:0000313" key="3">
    <source>
        <dbReference type="EMBL" id="PKY50083.1"/>
    </source>
</evidence>
<evidence type="ECO:0000256" key="1">
    <source>
        <dbReference type="SAM" id="Phobius"/>
    </source>
</evidence>
<organism evidence="3 5">
    <name type="scientific">Rhizophagus irregularis</name>
    <dbReference type="NCBI Taxonomy" id="588596"/>
    <lineage>
        <taxon>Eukaryota</taxon>
        <taxon>Fungi</taxon>
        <taxon>Fungi incertae sedis</taxon>
        <taxon>Mucoromycota</taxon>
        <taxon>Glomeromycotina</taxon>
        <taxon>Glomeromycetes</taxon>
        <taxon>Glomerales</taxon>
        <taxon>Glomeraceae</taxon>
        <taxon>Rhizophagus</taxon>
    </lineage>
</organism>
<sequence length="179" mass="20342">MLQKDDKDPIKTMKFQFETTIFNKNNSDLGTMNNLKEFNGSIDVKNEIEEKDCLWNNTAIIVCIAVGIGAIAIAAVVTLAMIITDQDLTAVIKCHSLIGTISLSIGSHLWSKNIKGNKLILEELEEAENPKIVLKKPEQNPKFTLKKPRFVLKKSKFVLKKPEKPKFVLKQQKFVRRLY</sequence>
<keyword evidence="1" id="KW-1133">Transmembrane helix</keyword>
<feature type="transmembrane region" description="Helical" evidence="1">
    <location>
        <begin position="90"/>
        <end position="110"/>
    </location>
</feature>
<reference evidence="2 4" key="2">
    <citation type="submission" date="2017-10" db="EMBL/GenBank/DDBJ databases">
        <title>Extensive intraspecific genome diversity in a model arbuscular mycorrhizal fungus.</title>
        <authorList>
            <person name="Chen E.C.H."/>
            <person name="Morin E."/>
            <person name="Baudet D."/>
            <person name="Noel J."/>
            <person name="Ndikumana S."/>
            <person name="Charron P."/>
            <person name="St-Onge C."/>
            <person name="Giorgi J."/>
            <person name="Grigoriev I.V."/>
            <person name="Roux C."/>
            <person name="Martin F.M."/>
            <person name="Corradi N."/>
        </authorList>
    </citation>
    <scope>NUCLEOTIDE SEQUENCE [LARGE SCALE GENOMIC DNA]</scope>
    <source>
        <strain evidence="2 4">C2</strain>
    </source>
</reference>
<dbReference type="Proteomes" id="UP000234323">
    <property type="component" value="Unassembled WGS sequence"/>
</dbReference>
<reference evidence="3 5" key="1">
    <citation type="submission" date="2015-10" db="EMBL/GenBank/DDBJ databases">
        <title>Genome analyses suggest a sexual origin of heterokaryosis in a supposedly ancient asexual fungus.</title>
        <authorList>
            <person name="Ropars J."/>
            <person name="Sedzielewska K."/>
            <person name="Noel J."/>
            <person name="Charron P."/>
            <person name="Farinelli L."/>
            <person name="Marton T."/>
            <person name="Kruger M."/>
            <person name="Pelin A."/>
            <person name="Brachmann A."/>
            <person name="Corradi N."/>
        </authorList>
    </citation>
    <scope>NUCLEOTIDE SEQUENCE [LARGE SCALE GENOMIC DNA]</scope>
    <source>
        <strain evidence="3 5">A4</strain>
        <strain evidence="2 4">C2</strain>
    </source>
</reference>
<comment type="caution">
    <text evidence="3">The sequence shown here is derived from an EMBL/GenBank/DDBJ whole genome shotgun (WGS) entry which is preliminary data.</text>
</comment>
<protein>
    <submittedName>
        <fullName evidence="3">Uncharacterized protein</fullName>
    </submittedName>
</protein>
<dbReference type="Proteomes" id="UP000233469">
    <property type="component" value="Unassembled WGS sequence"/>
</dbReference>
<proteinExistence type="predicted"/>
<evidence type="ECO:0000313" key="5">
    <source>
        <dbReference type="Proteomes" id="UP000234323"/>
    </source>
</evidence>
<accession>A0A2I1GTW0</accession>